<dbReference type="InterPro" id="IPR012944">
    <property type="entry name" value="SusD_RagB_dom"/>
</dbReference>
<reference evidence="8 9" key="1">
    <citation type="journal article" date="2017" name="Front. Microbiol.">
        <title>Labilibaculum manganireducens gen. nov., sp. nov. and Labilibaculum filiforme sp. nov., Novel Bacteroidetes Isolated from Subsurface Sediments of the Baltic Sea.</title>
        <authorList>
            <person name="Vandieken V."/>
            <person name="Marshall I.P."/>
            <person name="Niemann H."/>
            <person name="Engelen B."/>
            <person name="Cypionka H."/>
        </authorList>
    </citation>
    <scope>NUCLEOTIDE SEQUENCE [LARGE SCALE GENOMIC DNA]</scope>
    <source>
        <strain evidence="8 9">59.10-2M</strain>
    </source>
</reference>
<evidence type="ECO:0000256" key="3">
    <source>
        <dbReference type="ARBA" id="ARBA00022729"/>
    </source>
</evidence>
<protein>
    <recommendedName>
        <fullName evidence="10">RagB/SusD family nutrient uptake outer membrane protein</fullName>
    </recommendedName>
</protein>
<organism evidence="8 9">
    <name type="scientific">Labilibaculum manganireducens</name>
    <dbReference type="NCBI Taxonomy" id="1940525"/>
    <lineage>
        <taxon>Bacteria</taxon>
        <taxon>Pseudomonadati</taxon>
        <taxon>Bacteroidota</taxon>
        <taxon>Bacteroidia</taxon>
        <taxon>Marinilabiliales</taxon>
        <taxon>Marinifilaceae</taxon>
        <taxon>Labilibaculum</taxon>
    </lineage>
</organism>
<feature type="domain" description="SusD-like N-terminal" evidence="7">
    <location>
        <begin position="26"/>
        <end position="233"/>
    </location>
</feature>
<sequence>MKLKNILFWKLGVLVGSLLLFSSCDDYLDEQPSKGSGIPISTYEQLSGILSHYSSFNSETNMELILAGDSYEVSTELYQANPGQFKDDVLSQSLWEVENLYNSYSNQALWEGEFGTVYKANLVLTNVGNVSGTTDQKEEMKAEAHLMRAYSYFSLANTYCLPYNDKNKNEMGLPIKKSTSYEEDLSRVSLETTYQFIEEDIQEALKLKMSATAKRNWRGNVAAANGLAARFYLLKGDYTKAMTHANTALADYSELVDYNTDMSFESYEVIINSSSDNYEYISIDYPYTWDINTGADALLVANYKGNYYDRGVYNGGGDGWFIPSAKLLALYDQTYDLRYKYHIVEDFSYEYGMDDPSYSYPGYVQWSYKISSSPCSAEMLLIKAECLARLGNFTEAMNVVNQLRVTRYSTETPANVLNLTAASKQEAVKLILDERQREMPFTQRWFDIRRCNSNSDSFDNIVLEKRFYPVNKLGPLTNDPIKTYRLEPGSRRYAVPIPSDDIAAGRGVIKQNTY</sequence>
<dbReference type="InterPro" id="IPR011990">
    <property type="entry name" value="TPR-like_helical_dom_sf"/>
</dbReference>
<evidence type="ECO:0000259" key="7">
    <source>
        <dbReference type="Pfam" id="PF14322"/>
    </source>
</evidence>
<evidence type="ECO:0000313" key="9">
    <source>
        <dbReference type="Proteomes" id="UP000233618"/>
    </source>
</evidence>
<dbReference type="Pfam" id="PF07980">
    <property type="entry name" value="SusD_RagB"/>
    <property type="match status" value="1"/>
</dbReference>
<comment type="subcellular location">
    <subcellularLocation>
        <location evidence="1">Cell outer membrane</location>
    </subcellularLocation>
</comment>
<evidence type="ECO:0000256" key="5">
    <source>
        <dbReference type="ARBA" id="ARBA00023237"/>
    </source>
</evidence>
<evidence type="ECO:0000256" key="1">
    <source>
        <dbReference type="ARBA" id="ARBA00004442"/>
    </source>
</evidence>
<comment type="caution">
    <text evidence="8">The sequence shown here is derived from an EMBL/GenBank/DDBJ whole genome shotgun (WGS) entry which is preliminary data.</text>
</comment>
<dbReference type="Pfam" id="PF14322">
    <property type="entry name" value="SusD-like_3"/>
    <property type="match status" value="1"/>
</dbReference>
<keyword evidence="3" id="KW-0732">Signal</keyword>
<dbReference type="RefSeq" id="WP_101310918.1">
    <property type="nucleotide sequence ID" value="NZ_MVDE01000030.1"/>
</dbReference>
<keyword evidence="5" id="KW-0998">Cell outer membrane</keyword>
<proteinExistence type="inferred from homology"/>
<keyword evidence="9" id="KW-1185">Reference proteome</keyword>
<dbReference type="InterPro" id="IPR033985">
    <property type="entry name" value="SusD-like_N"/>
</dbReference>
<dbReference type="PROSITE" id="PS51257">
    <property type="entry name" value="PROKAR_LIPOPROTEIN"/>
    <property type="match status" value="1"/>
</dbReference>
<gene>
    <name evidence="8" type="ORF">BZG01_16300</name>
</gene>
<dbReference type="Proteomes" id="UP000233618">
    <property type="component" value="Unassembled WGS sequence"/>
</dbReference>
<dbReference type="EMBL" id="MVDE01000030">
    <property type="protein sequence ID" value="PKQ63281.1"/>
    <property type="molecule type" value="Genomic_DNA"/>
</dbReference>
<dbReference type="Gene3D" id="1.25.40.390">
    <property type="match status" value="1"/>
</dbReference>
<evidence type="ECO:0000256" key="2">
    <source>
        <dbReference type="ARBA" id="ARBA00006275"/>
    </source>
</evidence>
<evidence type="ECO:0000259" key="6">
    <source>
        <dbReference type="Pfam" id="PF07980"/>
    </source>
</evidence>
<dbReference type="SUPFAM" id="SSF48452">
    <property type="entry name" value="TPR-like"/>
    <property type="match status" value="1"/>
</dbReference>
<keyword evidence="4" id="KW-0472">Membrane</keyword>
<evidence type="ECO:0000256" key="4">
    <source>
        <dbReference type="ARBA" id="ARBA00023136"/>
    </source>
</evidence>
<feature type="domain" description="RagB/SusD" evidence="6">
    <location>
        <begin position="377"/>
        <end position="512"/>
    </location>
</feature>
<dbReference type="AlphaFoldDB" id="A0A2N3HZ08"/>
<evidence type="ECO:0008006" key="10">
    <source>
        <dbReference type="Google" id="ProtNLM"/>
    </source>
</evidence>
<accession>A0A2N3HZ08</accession>
<dbReference type="GO" id="GO:0009279">
    <property type="term" value="C:cell outer membrane"/>
    <property type="evidence" value="ECO:0007669"/>
    <property type="project" value="UniProtKB-SubCell"/>
</dbReference>
<name>A0A2N3HZ08_9BACT</name>
<evidence type="ECO:0000313" key="8">
    <source>
        <dbReference type="EMBL" id="PKQ63281.1"/>
    </source>
</evidence>
<comment type="similarity">
    <text evidence="2">Belongs to the SusD family.</text>
</comment>